<evidence type="ECO:0000256" key="1">
    <source>
        <dbReference type="ARBA" id="ARBA00022771"/>
    </source>
</evidence>
<dbReference type="Gene3D" id="1.10.533.10">
    <property type="entry name" value="Death Domain, Fas"/>
    <property type="match status" value="1"/>
</dbReference>
<sequence length="415" mass="47444">MNIFSWYKLLLILITLAIHFSEQIKHINQQRSIDACKGKDVDLIWKVEEEINKISKLEWYFNNKIICTSSPVEDFAVRPPYHGRIDRIGRTEIRLRNVSIDDEGTYILFPLLAWSTSQNMQNITLRVLEPPTNYCTCKMGHPLDSTFKLTSSYCGRPLVSHVWKRKQTFEVLGEGNHILNSTLQDKEVLCCQNGEAMKCVDDSRQFCTTVSIPHQDTERPSEDGNTQRTDLVIMSGTDTGSTNTHHMVPVVLATFIICLLTAILVILVFIIICKIRKKNKDEEKNVPMMQMCEAVIPLIKKDPGLETKEPISVHKPMNESETNIELQTVQPSTLYPRLEIISMHYEHQNNPSLETMKEIQELHRAALCKQCFVKEIRVVFIPCSHSVTCAHCSIPLKQCPVCGVLIKMKMNICSD</sequence>
<evidence type="ECO:0000256" key="4">
    <source>
        <dbReference type="SAM" id="Phobius"/>
    </source>
</evidence>
<keyword evidence="4" id="KW-0812">Transmembrane</keyword>
<keyword evidence="8" id="KW-1185">Reference proteome</keyword>
<keyword evidence="1 3" id="KW-0863">Zinc-finger</keyword>
<dbReference type="AlphaFoldDB" id="A0ABD3XJB1"/>
<evidence type="ECO:0000313" key="8">
    <source>
        <dbReference type="Proteomes" id="UP001634394"/>
    </source>
</evidence>
<proteinExistence type="predicted"/>
<organism evidence="7 8">
    <name type="scientific">Sinanodonta woodiana</name>
    <name type="common">Chinese pond mussel</name>
    <name type="synonym">Anodonta woodiana</name>
    <dbReference type="NCBI Taxonomy" id="1069815"/>
    <lineage>
        <taxon>Eukaryota</taxon>
        <taxon>Metazoa</taxon>
        <taxon>Spiralia</taxon>
        <taxon>Lophotrochozoa</taxon>
        <taxon>Mollusca</taxon>
        <taxon>Bivalvia</taxon>
        <taxon>Autobranchia</taxon>
        <taxon>Heteroconchia</taxon>
        <taxon>Palaeoheterodonta</taxon>
        <taxon>Unionida</taxon>
        <taxon>Unionoidea</taxon>
        <taxon>Unionidae</taxon>
        <taxon>Unioninae</taxon>
        <taxon>Sinanodonta</taxon>
    </lineage>
</organism>
<dbReference type="InterPro" id="IPR001841">
    <property type="entry name" value="Znf_RING"/>
</dbReference>
<keyword evidence="2" id="KW-0862">Zinc</keyword>
<dbReference type="Pfam" id="PF13920">
    <property type="entry name" value="zf-C3HC4_3"/>
    <property type="match status" value="1"/>
</dbReference>
<reference evidence="7 8" key="1">
    <citation type="submission" date="2024-11" db="EMBL/GenBank/DDBJ databases">
        <title>Chromosome-level genome assembly of the freshwater bivalve Anodonta woodiana.</title>
        <authorList>
            <person name="Chen X."/>
        </authorList>
    </citation>
    <scope>NUCLEOTIDE SEQUENCE [LARGE SCALE GENOMIC DNA]</scope>
    <source>
        <strain evidence="7">MN2024</strain>
        <tissue evidence="7">Gills</tissue>
    </source>
</reference>
<evidence type="ECO:0000313" key="7">
    <source>
        <dbReference type="EMBL" id="KAL3886337.1"/>
    </source>
</evidence>
<feature type="chain" id="PRO_5044750838" description="RING-type domain-containing protein" evidence="5">
    <location>
        <begin position="18"/>
        <end position="415"/>
    </location>
</feature>
<dbReference type="SUPFAM" id="SSF48726">
    <property type="entry name" value="Immunoglobulin"/>
    <property type="match status" value="1"/>
</dbReference>
<dbReference type="InterPro" id="IPR011029">
    <property type="entry name" value="DEATH-like_dom_sf"/>
</dbReference>
<dbReference type="Gene3D" id="2.60.40.10">
    <property type="entry name" value="Immunoglobulins"/>
    <property type="match status" value="1"/>
</dbReference>
<dbReference type="GO" id="GO:0008270">
    <property type="term" value="F:zinc ion binding"/>
    <property type="evidence" value="ECO:0007669"/>
    <property type="project" value="UniProtKB-KW"/>
</dbReference>
<dbReference type="Gene3D" id="1.10.1170.10">
    <property type="entry name" value="Inhibitor Of Apoptosis Protein (2mihbC-IAP-1), Chain A"/>
    <property type="match status" value="1"/>
</dbReference>
<gene>
    <name evidence="7" type="ORF">ACJMK2_026337</name>
</gene>
<protein>
    <recommendedName>
        <fullName evidence="6">RING-type domain-containing protein</fullName>
    </recommendedName>
</protein>
<name>A0ABD3XJB1_SINWO</name>
<feature type="signal peptide" evidence="5">
    <location>
        <begin position="1"/>
        <end position="17"/>
    </location>
</feature>
<dbReference type="Proteomes" id="UP001634394">
    <property type="component" value="Unassembled WGS sequence"/>
</dbReference>
<keyword evidence="1 3" id="KW-0479">Metal-binding</keyword>
<feature type="domain" description="RING-type" evidence="6">
    <location>
        <begin position="368"/>
        <end position="402"/>
    </location>
</feature>
<accession>A0ABD3XJB1</accession>
<dbReference type="InterPro" id="IPR036179">
    <property type="entry name" value="Ig-like_dom_sf"/>
</dbReference>
<keyword evidence="4" id="KW-1133">Transmembrane helix</keyword>
<evidence type="ECO:0000256" key="3">
    <source>
        <dbReference type="PROSITE-ProRule" id="PRU00175"/>
    </source>
</evidence>
<dbReference type="EMBL" id="JBJQND010000002">
    <property type="protein sequence ID" value="KAL3886337.1"/>
    <property type="molecule type" value="Genomic_DNA"/>
</dbReference>
<keyword evidence="5" id="KW-0732">Signal</keyword>
<dbReference type="InterPro" id="IPR013783">
    <property type="entry name" value="Ig-like_fold"/>
</dbReference>
<evidence type="ECO:0000259" key="6">
    <source>
        <dbReference type="PROSITE" id="PS50089"/>
    </source>
</evidence>
<evidence type="ECO:0000256" key="2">
    <source>
        <dbReference type="ARBA" id="ARBA00022833"/>
    </source>
</evidence>
<dbReference type="PROSITE" id="PS50089">
    <property type="entry name" value="ZF_RING_2"/>
    <property type="match status" value="1"/>
</dbReference>
<comment type="caution">
    <text evidence="7">The sequence shown here is derived from an EMBL/GenBank/DDBJ whole genome shotgun (WGS) entry which is preliminary data.</text>
</comment>
<feature type="transmembrane region" description="Helical" evidence="4">
    <location>
        <begin position="247"/>
        <end position="272"/>
    </location>
</feature>
<evidence type="ECO:0000256" key="5">
    <source>
        <dbReference type="SAM" id="SignalP"/>
    </source>
</evidence>
<keyword evidence="4" id="KW-0472">Membrane</keyword>